<protein>
    <submittedName>
        <fullName evidence="5">Uncharacterized protein</fullName>
    </submittedName>
</protein>
<dbReference type="SUPFAM" id="SSF47565">
    <property type="entry name" value="Insect pheromone/odorant-binding proteins"/>
    <property type="match status" value="1"/>
</dbReference>
<dbReference type="Gene3D" id="1.10.238.270">
    <property type="match status" value="1"/>
</dbReference>
<dbReference type="AlphaFoldDB" id="A0A821Y516"/>
<accession>A0A821Y516</accession>
<evidence type="ECO:0000313" key="6">
    <source>
        <dbReference type="Proteomes" id="UP000663880"/>
    </source>
</evidence>
<comment type="subcellular location">
    <subcellularLocation>
        <location evidence="1">Secreted</location>
    </subcellularLocation>
</comment>
<keyword evidence="3" id="KW-0964">Secreted</keyword>
<dbReference type="Proteomes" id="UP000663880">
    <property type="component" value="Unassembled WGS sequence"/>
</dbReference>
<evidence type="ECO:0000256" key="2">
    <source>
        <dbReference type="ARBA" id="ARBA00008098"/>
    </source>
</evidence>
<feature type="chain" id="PRO_5032819839" evidence="4">
    <location>
        <begin position="20"/>
        <end position="170"/>
    </location>
</feature>
<feature type="signal peptide" evidence="4">
    <location>
        <begin position="1"/>
        <end position="19"/>
    </location>
</feature>
<gene>
    <name evidence="5" type="ORF">PMACD_LOCUS16459</name>
</gene>
<evidence type="ECO:0000313" key="5">
    <source>
        <dbReference type="EMBL" id="CAF4958077.1"/>
    </source>
</evidence>
<dbReference type="OrthoDB" id="7151184at2759"/>
<organism evidence="5 6">
    <name type="scientific">Pieris macdunnoughi</name>
    <dbReference type="NCBI Taxonomy" id="345717"/>
    <lineage>
        <taxon>Eukaryota</taxon>
        <taxon>Metazoa</taxon>
        <taxon>Ecdysozoa</taxon>
        <taxon>Arthropoda</taxon>
        <taxon>Hexapoda</taxon>
        <taxon>Insecta</taxon>
        <taxon>Pterygota</taxon>
        <taxon>Neoptera</taxon>
        <taxon>Endopterygota</taxon>
        <taxon>Lepidoptera</taxon>
        <taxon>Glossata</taxon>
        <taxon>Ditrysia</taxon>
        <taxon>Papilionoidea</taxon>
        <taxon>Pieridae</taxon>
        <taxon>Pierinae</taxon>
        <taxon>Pieris</taxon>
    </lineage>
</organism>
<proteinExistence type="inferred from homology"/>
<evidence type="ECO:0000256" key="3">
    <source>
        <dbReference type="ARBA" id="ARBA00022525"/>
    </source>
</evidence>
<evidence type="ECO:0000256" key="4">
    <source>
        <dbReference type="SAM" id="SignalP"/>
    </source>
</evidence>
<name>A0A821Y516_9NEOP</name>
<dbReference type="PANTHER" id="PTHR21066:SF15">
    <property type="entry name" value="GH25962P-RELATED"/>
    <property type="match status" value="1"/>
</dbReference>
<comment type="similarity">
    <text evidence="2">Belongs to the PBP/GOBP family.</text>
</comment>
<dbReference type="InterPro" id="IPR036728">
    <property type="entry name" value="PBP_GOBP_sf"/>
</dbReference>
<sequence>MLGFTCFLIILSTLQSVMPQGPAGLCGPPPIDKPFECCKMPHLFTSEERAECGFEEPTDGKPRRPIDCSKLICLMNKKNLMKDDKNVDLDAVSDYLDKWTAENADFKDTVDKAKERCLKEDVSGPPEACLPDRIVTCMFFETFNNCPKWEENEKCDKMKTHMEQCRARLT</sequence>
<dbReference type="GO" id="GO:0005576">
    <property type="term" value="C:extracellular region"/>
    <property type="evidence" value="ECO:0007669"/>
    <property type="project" value="UniProtKB-SubCell"/>
</dbReference>
<evidence type="ECO:0000256" key="1">
    <source>
        <dbReference type="ARBA" id="ARBA00004613"/>
    </source>
</evidence>
<comment type="caution">
    <text evidence="5">The sequence shown here is derived from an EMBL/GenBank/DDBJ whole genome shotgun (WGS) entry which is preliminary data.</text>
</comment>
<dbReference type="InterPro" id="IPR052295">
    <property type="entry name" value="Odorant-binding_protein"/>
</dbReference>
<reference evidence="5" key="1">
    <citation type="submission" date="2021-02" db="EMBL/GenBank/DDBJ databases">
        <authorList>
            <person name="Steward A R."/>
        </authorList>
    </citation>
    <scope>NUCLEOTIDE SEQUENCE</scope>
</reference>
<dbReference type="PANTHER" id="PTHR21066">
    <property type="entry name" value="ODORANT-BINDING PROTEIN 59A-RELATED"/>
    <property type="match status" value="1"/>
</dbReference>
<keyword evidence="4" id="KW-0732">Signal</keyword>
<dbReference type="GO" id="GO:0005549">
    <property type="term" value="F:odorant binding"/>
    <property type="evidence" value="ECO:0007669"/>
    <property type="project" value="InterPro"/>
</dbReference>
<dbReference type="EMBL" id="CAJOBZ010000085">
    <property type="protein sequence ID" value="CAF4958077.1"/>
    <property type="molecule type" value="Genomic_DNA"/>
</dbReference>
<keyword evidence="6" id="KW-1185">Reference proteome</keyword>